<gene>
    <name evidence="2" type="ORF">Cylst_5968</name>
</gene>
<keyword evidence="2" id="KW-0808">Transferase</keyword>
<reference evidence="2 3" key="1">
    <citation type="submission" date="2012-06" db="EMBL/GenBank/DDBJ databases">
        <title>Finished chromosome of genome of Cylindrospermum stagnale PCC 7417.</title>
        <authorList>
            <consortium name="US DOE Joint Genome Institute"/>
            <person name="Gugger M."/>
            <person name="Coursin T."/>
            <person name="Rippka R."/>
            <person name="Tandeau De Marsac N."/>
            <person name="Huntemann M."/>
            <person name="Wei C.-L."/>
            <person name="Han J."/>
            <person name="Detter J.C."/>
            <person name="Han C."/>
            <person name="Tapia R."/>
            <person name="Chen A."/>
            <person name="Kyrpides N."/>
            <person name="Mavromatis K."/>
            <person name="Markowitz V."/>
            <person name="Szeto E."/>
            <person name="Ivanova N."/>
            <person name="Pagani I."/>
            <person name="Pati A."/>
            <person name="Goodwin L."/>
            <person name="Nordberg H.P."/>
            <person name="Cantor M.N."/>
            <person name="Hua S.X."/>
            <person name="Woyke T."/>
            <person name="Kerfeld C.A."/>
        </authorList>
    </citation>
    <scope>NUCLEOTIDE SEQUENCE [LARGE SCALE GENOMIC DNA]</scope>
    <source>
        <strain evidence="2 3">PCC 7417</strain>
    </source>
</reference>
<proteinExistence type="predicted"/>
<dbReference type="NCBIfam" id="TIGR01444">
    <property type="entry name" value="fkbM_fam"/>
    <property type="match status" value="1"/>
</dbReference>
<dbReference type="InterPro" id="IPR006342">
    <property type="entry name" value="FkbM_mtfrase"/>
</dbReference>
<dbReference type="eggNOG" id="COG2520">
    <property type="taxonomic scope" value="Bacteria"/>
</dbReference>
<dbReference type="HOGENOM" id="CLU_082068_0_0_3"/>
<dbReference type="GO" id="GO:0008168">
    <property type="term" value="F:methyltransferase activity"/>
    <property type="evidence" value="ECO:0007669"/>
    <property type="project" value="UniProtKB-KW"/>
</dbReference>
<dbReference type="KEGG" id="csg:Cylst_5968"/>
<dbReference type="InterPro" id="IPR052514">
    <property type="entry name" value="SAM-dependent_MTase"/>
</dbReference>
<keyword evidence="3" id="KW-1185">Reference proteome</keyword>
<dbReference type="InterPro" id="IPR029063">
    <property type="entry name" value="SAM-dependent_MTases_sf"/>
</dbReference>
<evidence type="ECO:0000259" key="1">
    <source>
        <dbReference type="Pfam" id="PF05050"/>
    </source>
</evidence>
<name>K9X606_9NOST</name>
<organism evidence="2 3">
    <name type="scientific">Cylindrospermum stagnale PCC 7417</name>
    <dbReference type="NCBI Taxonomy" id="56107"/>
    <lineage>
        <taxon>Bacteria</taxon>
        <taxon>Bacillati</taxon>
        <taxon>Cyanobacteriota</taxon>
        <taxon>Cyanophyceae</taxon>
        <taxon>Nostocales</taxon>
        <taxon>Nostocaceae</taxon>
        <taxon>Cylindrospermum</taxon>
    </lineage>
</organism>
<protein>
    <submittedName>
        <fullName evidence="2">Methyltransferase, FkbM family</fullName>
    </submittedName>
</protein>
<dbReference type="PANTHER" id="PTHR34203">
    <property type="entry name" value="METHYLTRANSFERASE, FKBM FAMILY PROTEIN"/>
    <property type="match status" value="1"/>
</dbReference>
<feature type="domain" description="Methyltransferase FkbM" evidence="1">
    <location>
        <begin position="93"/>
        <end position="251"/>
    </location>
</feature>
<dbReference type="RefSeq" id="WP_015211176.1">
    <property type="nucleotide sequence ID" value="NC_019757.1"/>
</dbReference>
<dbReference type="Proteomes" id="UP000010475">
    <property type="component" value="Chromosome"/>
</dbReference>
<keyword evidence="2" id="KW-0489">Methyltransferase</keyword>
<dbReference type="PANTHER" id="PTHR34203:SF15">
    <property type="entry name" value="SLL1173 PROTEIN"/>
    <property type="match status" value="1"/>
</dbReference>
<dbReference type="GO" id="GO:0032259">
    <property type="term" value="P:methylation"/>
    <property type="evidence" value="ECO:0007669"/>
    <property type="project" value="UniProtKB-KW"/>
</dbReference>
<dbReference type="STRING" id="56107.Cylst_5968"/>
<dbReference type="Pfam" id="PF05050">
    <property type="entry name" value="Methyltransf_21"/>
    <property type="match status" value="1"/>
</dbReference>
<evidence type="ECO:0000313" key="2">
    <source>
        <dbReference type="EMBL" id="AFZ27943.1"/>
    </source>
</evidence>
<sequence>MTSNLFAIDTIKYIWSHPNCKQQKIQSILKFVGWQFYKRLTRRYIDIQIIPGVKIRCHPDGYSAATALYCGLYDYDEMNFLLRYLRTGDSFLDIGANVGIYTLLAASKIKSGSIYSFEALPKNYTRLKENLTLNQFWQVKPYAIAISDFTGNTGLNLAEGDSMPFITSNVTKNTITVPTDTLDNLLPAEIIPELTLVKMDIEGAELLAMKGAISLLKQQLHQVWIMEINDAVNNFGYQKQDIVNFLQEYGYGLYTYNPVTNQVYAITLEQQQGNNVLAIANSALDFVGARLNKIG</sequence>
<dbReference type="OrthoDB" id="574299at2"/>
<dbReference type="Gene3D" id="3.40.50.150">
    <property type="entry name" value="Vaccinia Virus protein VP39"/>
    <property type="match status" value="1"/>
</dbReference>
<dbReference type="EMBL" id="CP003642">
    <property type="protein sequence ID" value="AFZ27943.1"/>
    <property type="molecule type" value="Genomic_DNA"/>
</dbReference>
<dbReference type="SUPFAM" id="SSF53335">
    <property type="entry name" value="S-adenosyl-L-methionine-dependent methyltransferases"/>
    <property type="match status" value="1"/>
</dbReference>
<accession>K9X606</accession>
<dbReference type="AlphaFoldDB" id="K9X606"/>
<evidence type="ECO:0000313" key="3">
    <source>
        <dbReference type="Proteomes" id="UP000010475"/>
    </source>
</evidence>